<dbReference type="Pfam" id="PF00551">
    <property type="entry name" value="Formyl_trans_N"/>
    <property type="match status" value="1"/>
</dbReference>
<dbReference type="InterPro" id="IPR005793">
    <property type="entry name" value="Formyl_trans_C"/>
</dbReference>
<keyword evidence="3" id="KW-0648">Protein biosynthesis</keyword>
<organism evidence="6 7">
    <name type="scientific">Taibaiella soli</name>
    <dbReference type="NCBI Taxonomy" id="1649169"/>
    <lineage>
        <taxon>Bacteria</taxon>
        <taxon>Pseudomonadati</taxon>
        <taxon>Bacteroidota</taxon>
        <taxon>Chitinophagia</taxon>
        <taxon>Chitinophagales</taxon>
        <taxon>Chitinophagaceae</taxon>
        <taxon>Taibaiella</taxon>
    </lineage>
</organism>
<dbReference type="PANTHER" id="PTHR11138">
    <property type="entry name" value="METHIONYL-TRNA FORMYLTRANSFERASE"/>
    <property type="match status" value="1"/>
</dbReference>
<name>A0A2W2AG12_9BACT</name>
<evidence type="ECO:0000256" key="1">
    <source>
        <dbReference type="ARBA" id="ARBA00010699"/>
    </source>
</evidence>
<feature type="domain" description="Formyl transferase C-terminal" evidence="5">
    <location>
        <begin position="199"/>
        <end position="281"/>
    </location>
</feature>
<dbReference type="GO" id="GO:0004479">
    <property type="term" value="F:methionyl-tRNA formyltransferase activity"/>
    <property type="evidence" value="ECO:0007669"/>
    <property type="project" value="TreeGrafter"/>
</dbReference>
<dbReference type="Gene3D" id="3.40.50.12230">
    <property type="match status" value="1"/>
</dbReference>
<dbReference type="InterPro" id="IPR002376">
    <property type="entry name" value="Formyl_transf_N"/>
</dbReference>
<dbReference type="OrthoDB" id="1092294at2"/>
<evidence type="ECO:0000259" key="5">
    <source>
        <dbReference type="Pfam" id="PF02911"/>
    </source>
</evidence>
<evidence type="ECO:0000313" key="7">
    <source>
        <dbReference type="Proteomes" id="UP000248745"/>
    </source>
</evidence>
<proteinExistence type="inferred from homology"/>
<dbReference type="PANTHER" id="PTHR11138:SF5">
    <property type="entry name" value="METHIONYL-TRNA FORMYLTRANSFERASE, MITOCHONDRIAL"/>
    <property type="match status" value="1"/>
</dbReference>
<dbReference type="CDD" id="cd08704">
    <property type="entry name" value="Met_tRNA_FMT_C"/>
    <property type="match status" value="1"/>
</dbReference>
<protein>
    <submittedName>
        <fullName evidence="6">Uncharacterized protein</fullName>
    </submittedName>
</protein>
<dbReference type="RefSeq" id="WP_110997293.1">
    <property type="nucleotide sequence ID" value="NZ_QKTW01000003.1"/>
</dbReference>
<feature type="domain" description="Formyl transferase N-terminal" evidence="4">
    <location>
        <begin position="38"/>
        <end position="146"/>
    </location>
</feature>
<evidence type="ECO:0000259" key="4">
    <source>
        <dbReference type="Pfam" id="PF00551"/>
    </source>
</evidence>
<evidence type="ECO:0000256" key="2">
    <source>
        <dbReference type="ARBA" id="ARBA00022679"/>
    </source>
</evidence>
<gene>
    <name evidence="6" type="ORF">DN068_02420</name>
</gene>
<dbReference type="InterPro" id="IPR044135">
    <property type="entry name" value="Met-tRNA-FMT_C"/>
</dbReference>
<dbReference type="GO" id="GO:0005829">
    <property type="term" value="C:cytosol"/>
    <property type="evidence" value="ECO:0007669"/>
    <property type="project" value="TreeGrafter"/>
</dbReference>
<accession>A0A2W2AG12</accession>
<reference evidence="6 7" key="1">
    <citation type="submission" date="2018-06" db="EMBL/GenBank/DDBJ databases">
        <title>Mucibacter soli gen. nov., sp. nov., a new member of the family Chitinophagaceae producing mucin.</title>
        <authorList>
            <person name="Kim M.-K."/>
            <person name="Park S."/>
            <person name="Kim T.-S."/>
            <person name="Joung Y."/>
            <person name="Han J.-H."/>
            <person name="Kim S.B."/>
        </authorList>
    </citation>
    <scope>NUCLEOTIDE SEQUENCE [LARGE SCALE GENOMIC DNA]</scope>
    <source>
        <strain evidence="6 7">R1-15</strain>
    </source>
</reference>
<dbReference type="AlphaFoldDB" id="A0A2W2AG12"/>
<evidence type="ECO:0000313" key="6">
    <source>
        <dbReference type="EMBL" id="PZF74455.1"/>
    </source>
</evidence>
<evidence type="ECO:0000256" key="3">
    <source>
        <dbReference type="ARBA" id="ARBA00022917"/>
    </source>
</evidence>
<dbReference type="SUPFAM" id="SSF53328">
    <property type="entry name" value="Formyltransferase"/>
    <property type="match status" value="1"/>
</dbReference>
<dbReference type="InterPro" id="IPR011034">
    <property type="entry name" value="Formyl_transferase-like_C_sf"/>
</dbReference>
<comment type="similarity">
    <text evidence="1">Belongs to the Fmt family.</text>
</comment>
<dbReference type="Pfam" id="PF02911">
    <property type="entry name" value="Formyl_trans_C"/>
    <property type="match status" value="1"/>
</dbReference>
<keyword evidence="7" id="KW-1185">Reference proteome</keyword>
<comment type="caution">
    <text evidence="6">The sequence shown here is derived from an EMBL/GenBank/DDBJ whole genome shotgun (WGS) entry which is preliminary data.</text>
</comment>
<dbReference type="EMBL" id="QKTW01000003">
    <property type="protein sequence ID" value="PZF74455.1"/>
    <property type="molecule type" value="Genomic_DNA"/>
</dbReference>
<dbReference type="Proteomes" id="UP000248745">
    <property type="component" value="Unassembled WGS sequence"/>
</dbReference>
<dbReference type="CDD" id="cd08369">
    <property type="entry name" value="FMT_core"/>
    <property type="match status" value="1"/>
</dbReference>
<keyword evidence="2" id="KW-0808">Transferase</keyword>
<dbReference type="InterPro" id="IPR036477">
    <property type="entry name" value="Formyl_transf_N_sf"/>
</dbReference>
<sequence length="307" mass="34258">MKIGIISNGDVCTALLYFLKQNRADVHLFLEKSRDKQEGVMHACHAMQIPLTHAADQSLYDWVSTLAPDIIFVVGYGQRIKIAAFPSIPQGVYNVHFGKLPEYRGPSPVFWQMKNGEPTIGVTIHKLVPKLDAGAIVWQKEIQNEPHFTYIYVNAVLSNAFLEGVVYILQNLLTGKTLSETVQDETRAHYDARPALKDIVIDWETMSAMEIRNLIRACNSWNMGAATLYEGMEVKILDADCGSAIHDSAPGTILTLNEQMHVACRNNEILFINILNLDGSIVPAKNAALFGFIKQKQFKGINQLQTT</sequence>
<dbReference type="SUPFAM" id="SSF50486">
    <property type="entry name" value="FMT C-terminal domain-like"/>
    <property type="match status" value="1"/>
</dbReference>